<evidence type="ECO:0000256" key="4">
    <source>
        <dbReference type="ARBA" id="ARBA00022801"/>
    </source>
</evidence>
<evidence type="ECO:0000256" key="2">
    <source>
        <dbReference type="ARBA" id="ARBA00009045"/>
    </source>
</evidence>
<dbReference type="RefSeq" id="WP_188959016.1">
    <property type="nucleotide sequence ID" value="NZ_BMIB01000007.1"/>
</dbReference>
<evidence type="ECO:0000256" key="5">
    <source>
        <dbReference type="ARBA" id="ARBA00022989"/>
    </source>
</evidence>
<dbReference type="AlphaFoldDB" id="A0A917J610"/>
<feature type="transmembrane region" description="Helical" evidence="7">
    <location>
        <begin position="94"/>
        <end position="115"/>
    </location>
</feature>
<evidence type="ECO:0000256" key="3">
    <source>
        <dbReference type="ARBA" id="ARBA00022692"/>
    </source>
</evidence>
<feature type="transmembrane region" description="Helical" evidence="7">
    <location>
        <begin position="200"/>
        <end position="219"/>
    </location>
</feature>
<dbReference type="SMART" id="SM01160">
    <property type="entry name" value="DUF1751"/>
    <property type="match status" value="1"/>
</dbReference>
<comment type="subcellular location">
    <subcellularLocation>
        <location evidence="1">Membrane</location>
        <topology evidence="1">Multi-pass membrane protein</topology>
    </subcellularLocation>
</comment>
<name>A0A917J610_9BACT</name>
<comment type="caution">
    <text evidence="9">The sequence shown here is derived from an EMBL/GenBank/DDBJ whole genome shotgun (WGS) entry which is preliminary data.</text>
</comment>
<dbReference type="Proteomes" id="UP000627292">
    <property type="component" value="Unassembled WGS sequence"/>
</dbReference>
<protein>
    <submittedName>
        <fullName evidence="9">Rhomboid family intramembrane serine protease</fullName>
    </submittedName>
</protein>
<dbReference type="InterPro" id="IPR035952">
    <property type="entry name" value="Rhomboid-like_sf"/>
</dbReference>
<evidence type="ECO:0000313" key="10">
    <source>
        <dbReference type="Proteomes" id="UP000627292"/>
    </source>
</evidence>
<keyword evidence="5 7" id="KW-1133">Transmembrane helix</keyword>
<dbReference type="EMBL" id="BMIB01000007">
    <property type="protein sequence ID" value="GGH82470.1"/>
    <property type="molecule type" value="Genomic_DNA"/>
</dbReference>
<gene>
    <name evidence="9" type="ORF">GCM10011379_56410</name>
</gene>
<evidence type="ECO:0000259" key="8">
    <source>
        <dbReference type="Pfam" id="PF01694"/>
    </source>
</evidence>
<keyword evidence="3 7" id="KW-0812">Transmembrane</keyword>
<evidence type="ECO:0000313" key="9">
    <source>
        <dbReference type="EMBL" id="GGH82470.1"/>
    </source>
</evidence>
<feature type="transmembrane region" description="Helical" evidence="7">
    <location>
        <begin position="59"/>
        <end position="82"/>
    </location>
</feature>
<keyword evidence="4" id="KW-0378">Hydrolase</keyword>
<dbReference type="PANTHER" id="PTHR43731">
    <property type="entry name" value="RHOMBOID PROTEASE"/>
    <property type="match status" value="1"/>
</dbReference>
<feature type="domain" description="Peptidase S54 rhomboid" evidence="8">
    <location>
        <begin position="55"/>
        <end position="218"/>
    </location>
</feature>
<dbReference type="InterPro" id="IPR050925">
    <property type="entry name" value="Rhomboid_protease_S54"/>
</dbReference>
<sequence>MTEFRPGRFEVLPTIVKNLIIINTLVFIAQVTVGSKIPLEPLFALHTWQSVFFKPWQFVTYMFMHGSFTHLFFNMFALWMFGSTLENIWGPKRFITFFIACGLGAALCHMIVLFTENQSLGQLFMDGQLSPYEYYGRLNTPTVGASGAVYGCLVAFGYLFPNSFVYIFPIPFPVKVKWFVIGYIGLEIYSSIQSNPGDDIAHIAHLGGALVGFLLVYFWNKTNRNRFY</sequence>
<accession>A0A917J610</accession>
<feature type="transmembrane region" description="Helical" evidence="7">
    <location>
        <begin position="20"/>
        <end position="39"/>
    </location>
</feature>
<dbReference type="PANTHER" id="PTHR43731:SF14">
    <property type="entry name" value="PRESENILIN-ASSOCIATED RHOMBOID-LIKE PROTEIN, MITOCHONDRIAL"/>
    <property type="match status" value="1"/>
</dbReference>
<dbReference type="GO" id="GO:0006508">
    <property type="term" value="P:proteolysis"/>
    <property type="evidence" value="ECO:0007669"/>
    <property type="project" value="UniProtKB-KW"/>
</dbReference>
<organism evidence="9 10">
    <name type="scientific">Filimonas zeae</name>
    <dbReference type="NCBI Taxonomy" id="1737353"/>
    <lineage>
        <taxon>Bacteria</taxon>
        <taxon>Pseudomonadati</taxon>
        <taxon>Bacteroidota</taxon>
        <taxon>Chitinophagia</taxon>
        <taxon>Chitinophagales</taxon>
        <taxon>Chitinophagaceae</taxon>
        <taxon>Filimonas</taxon>
    </lineage>
</organism>
<dbReference type="Gene3D" id="1.20.1540.10">
    <property type="entry name" value="Rhomboid-like"/>
    <property type="match status" value="1"/>
</dbReference>
<reference evidence="9" key="2">
    <citation type="submission" date="2020-09" db="EMBL/GenBank/DDBJ databases">
        <authorList>
            <person name="Sun Q."/>
            <person name="Zhou Y."/>
        </authorList>
    </citation>
    <scope>NUCLEOTIDE SEQUENCE</scope>
    <source>
        <strain evidence="9">CGMCC 1.15290</strain>
    </source>
</reference>
<evidence type="ECO:0000256" key="6">
    <source>
        <dbReference type="ARBA" id="ARBA00023136"/>
    </source>
</evidence>
<proteinExistence type="inferred from homology"/>
<reference evidence="9" key="1">
    <citation type="journal article" date="2014" name="Int. J. Syst. Evol. Microbiol.">
        <title>Complete genome sequence of Corynebacterium casei LMG S-19264T (=DSM 44701T), isolated from a smear-ripened cheese.</title>
        <authorList>
            <consortium name="US DOE Joint Genome Institute (JGI-PGF)"/>
            <person name="Walter F."/>
            <person name="Albersmeier A."/>
            <person name="Kalinowski J."/>
            <person name="Ruckert C."/>
        </authorList>
    </citation>
    <scope>NUCLEOTIDE SEQUENCE</scope>
    <source>
        <strain evidence="9">CGMCC 1.15290</strain>
    </source>
</reference>
<evidence type="ECO:0000256" key="1">
    <source>
        <dbReference type="ARBA" id="ARBA00004141"/>
    </source>
</evidence>
<dbReference type="GO" id="GO:0004252">
    <property type="term" value="F:serine-type endopeptidase activity"/>
    <property type="evidence" value="ECO:0007669"/>
    <property type="project" value="InterPro"/>
</dbReference>
<dbReference type="SUPFAM" id="SSF144091">
    <property type="entry name" value="Rhomboid-like"/>
    <property type="match status" value="1"/>
</dbReference>
<keyword evidence="10" id="KW-1185">Reference proteome</keyword>
<comment type="similarity">
    <text evidence="2">Belongs to the peptidase S54 family.</text>
</comment>
<keyword evidence="9" id="KW-0645">Protease</keyword>
<evidence type="ECO:0000256" key="7">
    <source>
        <dbReference type="SAM" id="Phobius"/>
    </source>
</evidence>
<dbReference type="InterPro" id="IPR022764">
    <property type="entry name" value="Peptidase_S54_rhomboid_dom"/>
</dbReference>
<dbReference type="GO" id="GO:0016020">
    <property type="term" value="C:membrane"/>
    <property type="evidence" value="ECO:0007669"/>
    <property type="project" value="UniProtKB-SubCell"/>
</dbReference>
<keyword evidence="6 7" id="KW-0472">Membrane</keyword>
<dbReference type="Pfam" id="PF01694">
    <property type="entry name" value="Rhomboid"/>
    <property type="match status" value="1"/>
</dbReference>